<dbReference type="STRING" id="1169540.A0A0G4GXM1"/>
<evidence type="ECO:0000313" key="1">
    <source>
        <dbReference type="EMBL" id="CEM35597.1"/>
    </source>
</evidence>
<evidence type="ECO:0008006" key="3">
    <source>
        <dbReference type="Google" id="ProtNLM"/>
    </source>
</evidence>
<accession>A0A0G4GXM1</accession>
<proteinExistence type="predicted"/>
<dbReference type="PhylomeDB" id="A0A0G4GXM1"/>
<dbReference type="OrthoDB" id="431825at2759"/>
<sequence>MDPRFDPSSNPRFKKAPLKTRRTLIDDRFHRMFDDKAFQTHTVVDPYGRRNREVKADDMRRFYRMEKDDEEPTKGHKPACVMSVFCKFVVVGFLCVCDEFAAIA</sequence>
<dbReference type="Proteomes" id="UP000041254">
    <property type="component" value="Unassembled WGS sequence"/>
</dbReference>
<organism evidence="1 2">
    <name type="scientific">Vitrella brassicaformis (strain CCMP3155)</name>
    <dbReference type="NCBI Taxonomy" id="1169540"/>
    <lineage>
        <taxon>Eukaryota</taxon>
        <taxon>Sar</taxon>
        <taxon>Alveolata</taxon>
        <taxon>Colpodellida</taxon>
        <taxon>Vitrellaceae</taxon>
        <taxon>Vitrella</taxon>
    </lineage>
</organism>
<dbReference type="VEuPathDB" id="CryptoDB:Vbra_857"/>
<dbReference type="PANTHER" id="PTHR12202">
    <property type="entry name" value="ESF1 HOMOLOG"/>
    <property type="match status" value="1"/>
</dbReference>
<keyword evidence="2" id="KW-1185">Reference proteome</keyword>
<evidence type="ECO:0000313" key="2">
    <source>
        <dbReference type="Proteomes" id="UP000041254"/>
    </source>
</evidence>
<dbReference type="InParanoid" id="A0A0G4GXM1"/>
<reference evidence="1 2" key="1">
    <citation type="submission" date="2014-11" db="EMBL/GenBank/DDBJ databases">
        <authorList>
            <person name="Zhu J."/>
            <person name="Qi W."/>
            <person name="Song R."/>
        </authorList>
    </citation>
    <scope>NUCLEOTIDE SEQUENCE [LARGE SCALE GENOMIC DNA]</scope>
</reference>
<gene>
    <name evidence="1" type="ORF">Vbra_857</name>
</gene>
<dbReference type="GO" id="GO:0006364">
    <property type="term" value="P:rRNA processing"/>
    <property type="evidence" value="ECO:0007669"/>
    <property type="project" value="InterPro"/>
</dbReference>
<protein>
    <recommendedName>
        <fullName evidence="3">NUC153 domain-containing protein</fullName>
    </recommendedName>
</protein>
<dbReference type="PANTHER" id="PTHR12202:SF0">
    <property type="entry name" value="ESF1 HOMOLOG"/>
    <property type="match status" value="1"/>
</dbReference>
<dbReference type="EMBL" id="CDMY01000859">
    <property type="protein sequence ID" value="CEM35597.1"/>
    <property type="molecule type" value="Genomic_DNA"/>
</dbReference>
<name>A0A0G4GXM1_VITBC</name>
<dbReference type="GO" id="GO:0003723">
    <property type="term" value="F:RNA binding"/>
    <property type="evidence" value="ECO:0007669"/>
    <property type="project" value="TreeGrafter"/>
</dbReference>
<dbReference type="InterPro" id="IPR039754">
    <property type="entry name" value="Esf1"/>
</dbReference>
<dbReference type="AlphaFoldDB" id="A0A0G4GXM1"/>